<evidence type="ECO:0000313" key="2">
    <source>
        <dbReference type="EMBL" id="KAK4452627.1"/>
    </source>
</evidence>
<dbReference type="Proteomes" id="UP001321760">
    <property type="component" value="Unassembled WGS sequence"/>
</dbReference>
<gene>
    <name evidence="2" type="ORF">QBC34DRAFT_455509</name>
</gene>
<dbReference type="AlphaFoldDB" id="A0AAV9GWG9"/>
<sequence>MSSKETKPPILVPEHPTDNDEPSDLPPPAYTTTGTPAVPIPLNPTALAPPFVPHTPFPSTLTAYCIYELSVAGAKTLNVSSSPSLPLYNLEVHTGYSLSGPLGSRPGVILHNGPSRKDPLLVAAGDESQTASALYALNPRSVVLMPRIGGTNGELVEEMMHAVTVKTEKGVAFRWEIEVGQGEKVRREGFEWRKVKGGYVLVRYDGGDEKEGDEKAGEALAELRWPKGLGWFKIGYTMEFKGAEMMGALGERWTLMTIITAARLMALKWNGKTTKGSVALSEKARGKRKVEGSDSKAA</sequence>
<comment type="caution">
    <text evidence="2">The sequence shown here is derived from an EMBL/GenBank/DDBJ whole genome shotgun (WGS) entry which is preliminary data.</text>
</comment>
<organism evidence="2 3">
    <name type="scientific">Podospora aff. communis PSN243</name>
    <dbReference type="NCBI Taxonomy" id="3040156"/>
    <lineage>
        <taxon>Eukaryota</taxon>
        <taxon>Fungi</taxon>
        <taxon>Dikarya</taxon>
        <taxon>Ascomycota</taxon>
        <taxon>Pezizomycotina</taxon>
        <taxon>Sordariomycetes</taxon>
        <taxon>Sordariomycetidae</taxon>
        <taxon>Sordariales</taxon>
        <taxon>Podosporaceae</taxon>
        <taxon>Podospora</taxon>
    </lineage>
</organism>
<feature type="region of interest" description="Disordered" evidence="1">
    <location>
        <begin position="1"/>
        <end position="36"/>
    </location>
</feature>
<reference evidence="2" key="1">
    <citation type="journal article" date="2023" name="Mol. Phylogenet. Evol.">
        <title>Genome-scale phylogeny and comparative genomics of the fungal order Sordariales.</title>
        <authorList>
            <person name="Hensen N."/>
            <person name="Bonometti L."/>
            <person name="Westerberg I."/>
            <person name="Brannstrom I.O."/>
            <person name="Guillou S."/>
            <person name="Cros-Aarteil S."/>
            <person name="Calhoun S."/>
            <person name="Haridas S."/>
            <person name="Kuo A."/>
            <person name="Mondo S."/>
            <person name="Pangilinan J."/>
            <person name="Riley R."/>
            <person name="LaButti K."/>
            <person name="Andreopoulos B."/>
            <person name="Lipzen A."/>
            <person name="Chen C."/>
            <person name="Yan M."/>
            <person name="Daum C."/>
            <person name="Ng V."/>
            <person name="Clum A."/>
            <person name="Steindorff A."/>
            <person name="Ohm R.A."/>
            <person name="Martin F."/>
            <person name="Silar P."/>
            <person name="Natvig D.O."/>
            <person name="Lalanne C."/>
            <person name="Gautier V."/>
            <person name="Ament-Velasquez S.L."/>
            <person name="Kruys A."/>
            <person name="Hutchinson M.I."/>
            <person name="Powell A.J."/>
            <person name="Barry K."/>
            <person name="Miller A.N."/>
            <person name="Grigoriev I.V."/>
            <person name="Debuchy R."/>
            <person name="Gladieux P."/>
            <person name="Hiltunen Thoren M."/>
            <person name="Johannesson H."/>
        </authorList>
    </citation>
    <scope>NUCLEOTIDE SEQUENCE</scope>
    <source>
        <strain evidence="2">PSN243</strain>
    </source>
</reference>
<protein>
    <submittedName>
        <fullName evidence="2">Uncharacterized protein</fullName>
    </submittedName>
</protein>
<proteinExistence type="predicted"/>
<evidence type="ECO:0000256" key="1">
    <source>
        <dbReference type="SAM" id="MobiDB-lite"/>
    </source>
</evidence>
<evidence type="ECO:0000313" key="3">
    <source>
        <dbReference type="Proteomes" id="UP001321760"/>
    </source>
</evidence>
<keyword evidence="3" id="KW-1185">Reference proteome</keyword>
<accession>A0AAV9GWG9</accession>
<dbReference type="EMBL" id="MU865923">
    <property type="protein sequence ID" value="KAK4452627.1"/>
    <property type="molecule type" value="Genomic_DNA"/>
</dbReference>
<reference evidence="2" key="2">
    <citation type="submission" date="2023-05" db="EMBL/GenBank/DDBJ databases">
        <authorList>
            <consortium name="Lawrence Berkeley National Laboratory"/>
            <person name="Steindorff A."/>
            <person name="Hensen N."/>
            <person name="Bonometti L."/>
            <person name="Westerberg I."/>
            <person name="Brannstrom I.O."/>
            <person name="Guillou S."/>
            <person name="Cros-Aarteil S."/>
            <person name="Calhoun S."/>
            <person name="Haridas S."/>
            <person name="Kuo A."/>
            <person name="Mondo S."/>
            <person name="Pangilinan J."/>
            <person name="Riley R."/>
            <person name="Labutti K."/>
            <person name="Andreopoulos B."/>
            <person name="Lipzen A."/>
            <person name="Chen C."/>
            <person name="Yanf M."/>
            <person name="Daum C."/>
            <person name="Ng V."/>
            <person name="Clum A."/>
            <person name="Ohm R."/>
            <person name="Martin F."/>
            <person name="Silar P."/>
            <person name="Natvig D."/>
            <person name="Lalanne C."/>
            <person name="Gautier V."/>
            <person name="Ament-Velasquez S.L."/>
            <person name="Kruys A."/>
            <person name="Hutchinson M.I."/>
            <person name="Powell A.J."/>
            <person name="Barry K."/>
            <person name="Miller A.N."/>
            <person name="Grigoriev I.V."/>
            <person name="Debuchy R."/>
            <person name="Gladieux P."/>
            <person name="Thoren M.H."/>
            <person name="Johannesson H."/>
        </authorList>
    </citation>
    <scope>NUCLEOTIDE SEQUENCE</scope>
    <source>
        <strain evidence="2">PSN243</strain>
    </source>
</reference>
<name>A0AAV9GWG9_9PEZI</name>